<accession>A0A8T3VK56</accession>
<dbReference type="InterPro" id="IPR025420">
    <property type="entry name" value="DUF4143"/>
</dbReference>
<dbReference type="PANTHER" id="PTHR42990:SF1">
    <property type="entry name" value="AAA+ ATPASE DOMAIN-CONTAINING PROTEIN"/>
    <property type="match status" value="1"/>
</dbReference>
<dbReference type="PANTHER" id="PTHR42990">
    <property type="entry name" value="ATPASE"/>
    <property type="match status" value="1"/>
</dbReference>
<dbReference type="AlphaFoldDB" id="A0A8T3VK56"/>
<dbReference type="InterPro" id="IPR027417">
    <property type="entry name" value="P-loop_NTPase"/>
</dbReference>
<dbReference type="Proteomes" id="UP000713479">
    <property type="component" value="Unassembled WGS sequence"/>
</dbReference>
<comment type="caution">
    <text evidence="3">The sequence shown here is derived from an EMBL/GenBank/DDBJ whole genome shotgun (WGS) entry which is preliminary data.</text>
</comment>
<dbReference type="EMBL" id="SUTF01000007">
    <property type="protein sequence ID" value="MBE6510967.1"/>
    <property type="molecule type" value="Genomic_DNA"/>
</dbReference>
<protein>
    <recommendedName>
        <fullName evidence="5">AAA domain-containing protein</fullName>
    </recommendedName>
</protein>
<dbReference type="SUPFAM" id="SSF52540">
    <property type="entry name" value="P-loop containing nucleoside triphosphate hydrolases"/>
    <property type="match status" value="1"/>
</dbReference>
<evidence type="ECO:0000313" key="3">
    <source>
        <dbReference type="EMBL" id="MBE6510967.1"/>
    </source>
</evidence>
<dbReference type="Pfam" id="PF13173">
    <property type="entry name" value="AAA_14"/>
    <property type="match status" value="1"/>
</dbReference>
<proteinExistence type="predicted"/>
<feature type="domain" description="AAA" evidence="1">
    <location>
        <begin position="63"/>
        <end position="199"/>
    </location>
</feature>
<dbReference type="Pfam" id="PF13635">
    <property type="entry name" value="DUF4143"/>
    <property type="match status" value="1"/>
</dbReference>
<gene>
    <name evidence="3" type="ORF">E7Z74_06845</name>
</gene>
<evidence type="ECO:0000259" key="1">
    <source>
        <dbReference type="Pfam" id="PF13173"/>
    </source>
</evidence>
<evidence type="ECO:0000313" key="4">
    <source>
        <dbReference type="Proteomes" id="UP000713479"/>
    </source>
</evidence>
<sequence>MKTSVIKMDSRQDSLQFIIKQINTTQYIADDFLKNNNEKFVHRNAFLNLKNNIDAFLDGYTENRFMIMPGLRGTGKSTLLFQAYDYLISKGIDKRRILYLSLDQLKSLNKITLSNLVDIFVEDIHHRYLATLDEEIFLLIDEAQEDPAWSKTGKAIYDQSKKIFMIFTGSNALDFEVNLNSVRRTLFERIYPMNFQEYLFLKYKIPNINISSDLIDLFITGNIENASKKETDILMSTSVLKKPLNKEFEYFLSYGGLPLSLNLNEINTHRRIYEIIERVIENDVRHYKSYNENTKQVIFNMLSFMATQKPGGLSVNNLSKDIASSRSNIIELLEILEKTHLIFHVKPYGGASKMIRSPNKYYFLSSSINASINFTLGKHNPNNRDYLGVLVETYVASTFFRLKNTISKPNGIFSPTGKGMADFILTTFEGKKVAVEVGIGEKDIRQVKKTMKKYDCDYGIVISSATNLIKKDENVIYLPLTTFGMM</sequence>
<name>A0A8T3VK56_9EURY</name>
<feature type="domain" description="DUF4143" evidence="2">
    <location>
        <begin position="282"/>
        <end position="437"/>
    </location>
</feature>
<evidence type="ECO:0000259" key="2">
    <source>
        <dbReference type="Pfam" id="PF13635"/>
    </source>
</evidence>
<dbReference type="InterPro" id="IPR041682">
    <property type="entry name" value="AAA_14"/>
</dbReference>
<reference evidence="3" key="1">
    <citation type="submission" date="2019-04" db="EMBL/GenBank/DDBJ databases">
        <title>Evolution of Biomass-Degrading Anaerobic Consortia Revealed by Metagenomics.</title>
        <authorList>
            <person name="Peng X."/>
        </authorList>
    </citation>
    <scope>NUCLEOTIDE SEQUENCE</scope>
    <source>
        <strain evidence="3">SIG13</strain>
    </source>
</reference>
<evidence type="ECO:0008006" key="5">
    <source>
        <dbReference type="Google" id="ProtNLM"/>
    </source>
</evidence>
<organism evidence="3 4">
    <name type="scientific">Methanobrevibacter millerae</name>
    <dbReference type="NCBI Taxonomy" id="230361"/>
    <lineage>
        <taxon>Archaea</taxon>
        <taxon>Methanobacteriati</taxon>
        <taxon>Methanobacteriota</taxon>
        <taxon>Methanomada group</taxon>
        <taxon>Methanobacteria</taxon>
        <taxon>Methanobacteriales</taxon>
        <taxon>Methanobacteriaceae</taxon>
        <taxon>Methanobrevibacter</taxon>
    </lineage>
</organism>